<organism evidence="2 3">
    <name type="scientific">Litchfieldia luteola</name>
    <dbReference type="NCBI Taxonomy" id="682179"/>
    <lineage>
        <taxon>Bacteria</taxon>
        <taxon>Bacillati</taxon>
        <taxon>Bacillota</taxon>
        <taxon>Bacilli</taxon>
        <taxon>Bacillales</taxon>
        <taxon>Bacillaceae</taxon>
        <taxon>Litchfieldia</taxon>
    </lineage>
</organism>
<dbReference type="RefSeq" id="WP_193539440.1">
    <property type="nucleotide sequence ID" value="NZ_JADCLJ010000024.1"/>
</dbReference>
<dbReference type="Proteomes" id="UP001516662">
    <property type="component" value="Unassembled WGS sequence"/>
</dbReference>
<name>A0ABR9QP01_9BACI</name>
<proteinExistence type="predicted"/>
<keyword evidence="1" id="KW-1133">Transmembrane helix</keyword>
<protein>
    <submittedName>
        <fullName evidence="2">Uncharacterized protein</fullName>
    </submittedName>
</protein>
<evidence type="ECO:0000256" key="1">
    <source>
        <dbReference type="SAM" id="Phobius"/>
    </source>
</evidence>
<keyword evidence="1" id="KW-0812">Transmembrane</keyword>
<accession>A0ABR9QP01</accession>
<dbReference type="EMBL" id="JADCLJ010000024">
    <property type="protein sequence ID" value="MBE4910179.1"/>
    <property type="molecule type" value="Genomic_DNA"/>
</dbReference>
<evidence type="ECO:0000313" key="3">
    <source>
        <dbReference type="Proteomes" id="UP001516662"/>
    </source>
</evidence>
<evidence type="ECO:0000313" key="2">
    <source>
        <dbReference type="EMBL" id="MBE4910179.1"/>
    </source>
</evidence>
<keyword evidence="1" id="KW-0472">Membrane</keyword>
<sequence>MESVKGFLNRFEKKDYIYWIAFLLFVLILSWTIRVDTSSELLDKITFAMGLSSLFLSVIAIFYSIVKGEQSSQQSIIVTETLHKISKSAKEINTIKQEIKDTRSSMDSGFSNLIEILYKVEDAQTNYTTDINPTPELMNSLKSALFSDSIKGKNHDIYYDTRFKLINNYSLNLLCKAL</sequence>
<feature type="transmembrane region" description="Helical" evidence="1">
    <location>
        <begin position="16"/>
        <end position="33"/>
    </location>
</feature>
<keyword evidence="3" id="KW-1185">Reference proteome</keyword>
<gene>
    <name evidence="2" type="ORF">IMZ08_19255</name>
</gene>
<reference evidence="2 3" key="1">
    <citation type="submission" date="2020-10" db="EMBL/GenBank/DDBJ databases">
        <title>Bacillus sp. HD4P25, an endophyte from a halophyte.</title>
        <authorList>
            <person name="Sun J.-Q."/>
        </authorList>
    </citation>
    <scope>NUCLEOTIDE SEQUENCE [LARGE SCALE GENOMIC DNA]</scope>
    <source>
        <strain evidence="2 3">YIM 93174</strain>
    </source>
</reference>
<comment type="caution">
    <text evidence="2">The sequence shown here is derived from an EMBL/GenBank/DDBJ whole genome shotgun (WGS) entry which is preliminary data.</text>
</comment>
<feature type="transmembrane region" description="Helical" evidence="1">
    <location>
        <begin position="45"/>
        <end position="66"/>
    </location>
</feature>